<dbReference type="Pfam" id="PF07670">
    <property type="entry name" value="Gate"/>
    <property type="match status" value="2"/>
</dbReference>
<protein>
    <recommendedName>
        <fullName evidence="12 13">Ferrous iron transport protein B</fullName>
    </recommendedName>
</protein>
<evidence type="ECO:0000256" key="5">
    <source>
        <dbReference type="ARBA" id="ARBA00022692"/>
    </source>
</evidence>
<feature type="transmembrane region" description="Helical" evidence="16">
    <location>
        <begin position="314"/>
        <end position="338"/>
    </location>
</feature>
<dbReference type="GO" id="GO:0015093">
    <property type="term" value="F:ferrous iron transmembrane transporter activity"/>
    <property type="evidence" value="ECO:0007669"/>
    <property type="project" value="UniProtKB-UniRule"/>
</dbReference>
<dbReference type="Pfam" id="PF17910">
    <property type="entry name" value="FeoB_Cyto"/>
    <property type="match status" value="1"/>
</dbReference>
<evidence type="ECO:0000256" key="7">
    <source>
        <dbReference type="ARBA" id="ARBA00022989"/>
    </source>
</evidence>
<dbReference type="PANTHER" id="PTHR43185">
    <property type="entry name" value="FERROUS IRON TRANSPORT PROTEIN B"/>
    <property type="match status" value="1"/>
</dbReference>
<keyword evidence="7 16" id="KW-1133">Transmembrane helix</keyword>
<accession>E0SPQ2</accession>
<dbReference type="SUPFAM" id="SSF52540">
    <property type="entry name" value="P-loop containing nucleoside triphosphate hydrolases"/>
    <property type="match status" value="1"/>
</dbReference>
<keyword evidence="8" id="KW-0408">Iron</keyword>
<keyword evidence="15" id="KW-0460">Magnesium</keyword>
<proteinExistence type="predicted"/>
<dbReference type="NCBIfam" id="TIGR00437">
    <property type="entry name" value="feoB"/>
    <property type="match status" value="1"/>
</dbReference>
<dbReference type="STRING" id="583356.Igag_1304"/>
<evidence type="ECO:0000256" key="2">
    <source>
        <dbReference type="ARBA" id="ARBA00022448"/>
    </source>
</evidence>
<evidence type="ECO:0000256" key="8">
    <source>
        <dbReference type="ARBA" id="ARBA00023004"/>
    </source>
</evidence>
<feature type="binding site" evidence="15">
    <location>
        <position position="49"/>
    </location>
    <ligand>
        <name>Mg(2+)</name>
        <dbReference type="ChEBI" id="CHEBI:18420"/>
        <label>2</label>
    </ligand>
</feature>
<evidence type="ECO:0000256" key="11">
    <source>
        <dbReference type="ARBA" id="ARBA00023136"/>
    </source>
</evidence>
<keyword evidence="10 14" id="KW-0342">GTP-binding</keyword>
<dbReference type="AlphaFoldDB" id="E0SPQ2"/>
<dbReference type="BioCyc" id="IAGG583356:GHAH-1288-MONOMER"/>
<feature type="binding site" evidence="15">
    <location>
        <position position="52"/>
    </location>
    <ligand>
        <name>Mg(2+)</name>
        <dbReference type="ChEBI" id="CHEBI:18420"/>
        <label>2</label>
    </ligand>
</feature>
<feature type="transmembrane region" description="Helical" evidence="16">
    <location>
        <begin position="612"/>
        <end position="635"/>
    </location>
</feature>
<dbReference type="InterPro" id="IPR027417">
    <property type="entry name" value="P-loop_NTPase"/>
</dbReference>
<feature type="transmembrane region" description="Helical" evidence="16">
    <location>
        <begin position="445"/>
        <end position="463"/>
    </location>
</feature>
<evidence type="ECO:0000256" key="14">
    <source>
        <dbReference type="PIRSR" id="PIRSR603373-1"/>
    </source>
</evidence>
<feature type="transmembrane region" description="Helical" evidence="16">
    <location>
        <begin position="511"/>
        <end position="532"/>
    </location>
</feature>
<feature type="binding site" evidence="14">
    <location>
        <begin position="37"/>
        <end position="44"/>
    </location>
    <ligand>
        <name>GTP</name>
        <dbReference type="ChEBI" id="CHEBI:37565"/>
        <label>1</label>
    </ligand>
</feature>
<dbReference type="PROSITE" id="PS51711">
    <property type="entry name" value="G_FEOB"/>
    <property type="match status" value="1"/>
</dbReference>
<evidence type="ECO:0000256" key="12">
    <source>
        <dbReference type="ARBA" id="ARBA00031200"/>
    </source>
</evidence>
<feature type="transmembrane region" description="Helical" evidence="16">
    <location>
        <begin position="392"/>
        <end position="419"/>
    </location>
</feature>
<dbReference type="Proteomes" id="UP000001304">
    <property type="component" value="Chromosome"/>
</dbReference>
<evidence type="ECO:0000256" key="3">
    <source>
        <dbReference type="ARBA" id="ARBA00022475"/>
    </source>
</evidence>
<keyword evidence="11 16" id="KW-0472">Membrane</keyword>
<evidence type="ECO:0000256" key="15">
    <source>
        <dbReference type="PIRSR" id="PIRSR603373-2"/>
    </source>
</evidence>
<evidence type="ECO:0000256" key="6">
    <source>
        <dbReference type="ARBA" id="ARBA00022741"/>
    </source>
</evidence>
<dbReference type="InterPro" id="IPR011642">
    <property type="entry name" value="Gate_dom"/>
</dbReference>
<keyword evidence="4" id="KW-0410">Iron transport</keyword>
<feature type="binding site" evidence="15">
    <location>
        <position position="51"/>
    </location>
    <ligand>
        <name>Mg(2+)</name>
        <dbReference type="ChEBI" id="CHEBI:18420"/>
        <label>2</label>
    </ligand>
</feature>
<comment type="subcellular location">
    <subcellularLocation>
        <location evidence="1">Cell membrane</location>
        <topology evidence="1">Multi-pass membrane protein</topology>
    </subcellularLocation>
</comment>
<keyword evidence="9" id="KW-0406">Ion transport</keyword>
<dbReference type="KEGG" id="iag:Igag_1304"/>
<sequence>MGHCGCPFAKHCFGIIESIRRIEEETKGCDIRVALIGQPSVGKSALFNALTGASVKVASFPGTTVEYKVGRVRYKGRSICVVDLPGIYTLMPYTLEETITKLASMEIKFDWYLVLVDSTRFERTFYLALKVLELFPNTVVILSKWDYTKKLGIEIDIQGLSKHLGVPVVATSAVTGYGLEELLDTIISRGNTEKGIGARIWYEELNEILSGVIKSLGDMARENRMHIDLFGAILNVLEGDEEVARFLSNLGYSSIVDEVRKIRDGYGSRGQHLDTYIAKARYRYIDRLVDMYVSRKVPRSVVRGFIDAIFMNRFLGPLTGILTVLSIFIAVFIINTGFPLNIVFSSIGLEEYAEYIESYSLSGLIGQAFDYIINTVYSWLEGFNTVLADFIANGIIGAVSAVLSFLPLVFMAFIFLSIIEDSGLGPRIAVALHSGFRAFGLSGRAIYPFMISLGCNVPGVLASRTSMDSIERLEIIISTPFVICQARLVILLALVSALFPGDVVRQVATVATIYLGSLALYLLTAKIVRMFIVRERSSPELLLELPEVHMPSAKAVWWDSISLTKHFLKKAGTVIFGLGIVMWFMLSYGFAGYVEDVSQSFATSIGNILSPIFAPLGVAPSQSWVLGLALFAGFIAKEGILSMLNQIYGELSLSAMGVTTIQGLAFIVLFMYYIPCMATLATIYQETRSVKLTLFSLVYSFIIALILSYTTYIVLSLL</sequence>
<dbReference type="Pfam" id="PF07664">
    <property type="entry name" value="FeoB_C"/>
    <property type="match status" value="1"/>
</dbReference>
<feature type="binding site" evidence="14">
    <location>
        <begin position="83"/>
        <end position="86"/>
    </location>
    <ligand>
        <name>GTP</name>
        <dbReference type="ChEBI" id="CHEBI:37565"/>
        <label>1</label>
    </ligand>
</feature>
<feature type="transmembrane region" description="Helical" evidence="16">
    <location>
        <begin position="475"/>
        <end position="499"/>
    </location>
</feature>
<evidence type="ECO:0000256" key="10">
    <source>
        <dbReference type="ARBA" id="ARBA00023134"/>
    </source>
</evidence>
<keyword evidence="15" id="KW-0479">Metal-binding</keyword>
<evidence type="ECO:0000313" key="18">
    <source>
        <dbReference type="EMBL" id="ADM28108.1"/>
    </source>
</evidence>
<evidence type="ECO:0000256" key="4">
    <source>
        <dbReference type="ARBA" id="ARBA00022496"/>
    </source>
</evidence>
<feature type="domain" description="FeoB-type G" evidence="17">
    <location>
        <begin position="30"/>
        <end position="192"/>
    </location>
</feature>
<evidence type="ECO:0000256" key="9">
    <source>
        <dbReference type="ARBA" id="ARBA00023065"/>
    </source>
</evidence>
<evidence type="ECO:0000259" key="17">
    <source>
        <dbReference type="PROSITE" id="PS51711"/>
    </source>
</evidence>
<dbReference type="InterPro" id="IPR041069">
    <property type="entry name" value="FeoB_Cyto"/>
</dbReference>
<dbReference type="GO" id="GO:0005886">
    <property type="term" value="C:plasma membrane"/>
    <property type="evidence" value="ECO:0007669"/>
    <property type="project" value="UniProtKB-SubCell"/>
</dbReference>
<dbReference type="PANTHER" id="PTHR43185:SF1">
    <property type="entry name" value="FE(2+) TRANSPORTER FEOB"/>
    <property type="match status" value="1"/>
</dbReference>
<dbReference type="PRINTS" id="PR00326">
    <property type="entry name" value="GTP1OBG"/>
</dbReference>
<dbReference type="InterPro" id="IPR006073">
    <property type="entry name" value="GTP-bd"/>
</dbReference>
<dbReference type="EMBL" id="CP002098">
    <property type="protein sequence ID" value="ADM28108.1"/>
    <property type="molecule type" value="Genomic_DNA"/>
</dbReference>
<keyword evidence="2" id="KW-0813">Transport</keyword>
<dbReference type="InterPro" id="IPR030389">
    <property type="entry name" value="G_FEOB_dom"/>
</dbReference>
<feature type="transmembrane region" description="Helical" evidence="16">
    <location>
        <begin position="694"/>
        <end position="715"/>
    </location>
</feature>
<feature type="transmembrane region" description="Helical" evidence="16">
    <location>
        <begin position="358"/>
        <end position="380"/>
    </location>
</feature>
<dbReference type="HOGENOM" id="CLU_013350_3_0_2"/>
<gene>
    <name evidence="18" type="ordered locus">Igag_1304</name>
</gene>
<evidence type="ECO:0000256" key="16">
    <source>
        <dbReference type="SAM" id="Phobius"/>
    </source>
</evidence>
<dbReference type="Gene3D" id="1.10.287.1770">
    <property type="match status" value="1"/>
</dbReference>
<feature type="transmembrane region" description="Helical" evidence="16">
    <location>
        <begin position="571"/>
        <end position="592"/>
    </location>
</feature>
<feature type="binding site" evidence="14">
    <location>
        <begin position="62"/>
        <end position="66"/>
    </location>
    <ligand>
        <name>GTP</name>
        <dbReference type="ChEBI" id="CHEBI:37565"/>
        <label>1</label>
    </ligand>
</feature>
<dbReference type="InterPro" id="IPR011640">
    <property type="entry name" value="Fe2_transport_prot_B_C"/>
</dbReference>
<dbReference type="GO" id="GO:0046872">
    <property type="term" value="F:metal ion binding"/>
    <property type="evidence" value="ECO:0007669"/>
    <property type="project" value="UniProtKB-KW"/>
</dbReference>
<dbReference type="Gene3D" id="3.40.50.300">
    <property type="entry name" value="P-loop containing nucleotide triphosphate hydrolases"/>
    <property type="match status" value="1"/>
</dbReference>
<evidence type="ECO:0000313" key="19">
    <source>
        <dbReference type="Proteomes" id="UP000001304"/>
    </source>
</evidence>
<name>E0SPQ2_IGNAA</name>
<organism evidence="18 19">
    <name type="scientific">Ignisphaera aggregans (strain DSM 17230 / JCM 13409 / AQ1.S1)</name>
    <dbReference type="NCBI Taxonomy" id="583356"/>
    <lineage>
        <taxon>Archaea</taxon>
        <taxon>Thermoproteota</taxon>
        <taxon>Thermoprotei</taxon>
        <taxon>Desulfurococcales</taxon>
        <taxon>Desulfurococcaceae</taxon>
        <taxon>Ignisphaera</taxon>
    </lineage>
</organism>
<dbReference type="InterPro" id="IPR050860">
    <property type="entry name" value="FeoB_GTPase"/>
</dbReference>
<evidence type="ECO:0000256" key="1">
    <source>
        <dbReference type="ARBA" id="ARBA00004651"/>
    </source>
</evidence>
<dbReference type="CDD" id="cd01879">
    <property type="entry name" value="FeoB"/>
    <property type="match status" value="1"/>
</dbReference>
<dbReference type="GO" id="GO:0005525">
    <property type="term" value="F:GTP binding"/>
    <property type="evidence" value="ECO:0007669"/>
    <property type="project" value="UniProtKB-KW"/>
</dbReference>
<reference evidence="18 19" key="1">
    <citation type="journal article" date="2010" name="Stand. Genomic Sci.">
        <title>Complete genome sequence of Ignisphaera aggregans type strain (AQ1.S1).</title>
        <authorList>
            <person name="Goker M."/>
            <person name="Held B."/>
            <person name="Lapidus A."/>
            <person name="Nolan M."/>
            <person name="Spring S."/>
            <person name="Yasawong M."/>
            <person name="Lucas S."/>
            <person name="Glavina Del Rio T."/>
            <person name="Tice H."/>
            <person name="Cheng J.F."/>
            <person name="Goodwin L."/>
            <person name="Tapia R."/>
            <person name="Pitluck S."/>
            <person name="Liolios K."/>
            <person name="Ivanova N."/>
            <person name="Mavromatis K."/>
            <person name="Mikhailova N."/>
            <person name="Pati A."/>
            <person name="Chen A."/>
            <person name="Palaniappan K."/>
            <person name="Brambilla E."/>
            <person name="Land M."/>
            <person name="Hauser L."/>
            <person name="Chang Y.J."/>
            <person name="Jeffries C.D."/>
            <person name="Brettin T."/>
            <person name="Detter J.C."/>
            <person name="Han C."/>
            <person name="Rohde M."/>
            <person name="Sikorski J."/>
            <person name="Woyke T."/>
            <person name="Bristow J."/>
            <person name="Eisen J.A."/>
            <person name="Markowitz V."/>
            <person name="Hugenholtz P."/>
            <person name="Kyrpides N.C."/>
            <person name="Klenk H.P."/>
        </authorList>
    </citation>
    <scope>NUCLEOTIDE SEQUENCE [LARGE SCALE GENOMIC DNA]</scope>
    <source>
        <strain evidence="19">DSM 17230 / JCM 13409 / AQ1.S1</strain>
    </source>
</reference>
<keyword evidence="19" id="KW-1185">Reference proteome</keyword>
<evidence type="ECO:0000256" key="13">
    <source>
        <dbReference type="NCBIfam" id="TIGR00437"/>
    </source>
</evidence>
<dbReference type="Pfam" id="PF02421">
    <property type="entry name" value="FeoB_N"/>
    <property type="match status" value="1"/>
</dbReference>
<keyword evidence="6 14" id="KW-0547">Nucleotide-binding</keyword>
<feature type="binding site" evidence="15">
    <location>
        <position position="48"/>
    </location>
    <ligand>
        <name>Mg(2+)</name>
        <dbReference type="ChEBI" id="CHEBI:18420"/>
        <label>2</label>
    </ligand>
</feature>
<feature type="transmembrane region" description="Helical" evidence="16">
    <location>
        <begin position="647"/>
        <end position="674"/>
    </location>
</feature>
<dbReference type="InterPro" id="IPR003373">
    <property type="entry name" value="Fe2_transport_prot-B"/>
</dbReference>
<keyword evidence="3" id="KW-1003">Cell membrane</keyword>
<keyword evidence="5 16" id="KW-0812">Transmembrane</keyword>